<protein>
    <submittedName>
        <fullName evidence="2">Uncharacterized protein</fullName>
    </submittedName>
</protein>
<keyword evidence="1" id="KW-0812">Transmembrane</keyword>
<comment type="caution">
    <text evidence="2">The sequence shown here is derived from an EMBL/GenBank/DDBJ whole genome shotgun (WGS) entry which is preliminary data.</text>
</comment>
<sequence length="104" mass="11598">MENHKMNAHSGNIVTQFFAWLATIAAALGWTTQDLAYFIFGVFGVAISVASYISGRFDARAKRREDARRTQLIENYIRDAQEKPCEQRPGAIAVISDAMTKTEA</sequence>
<keyword evidence="3" id="KW-1185">Reference proteome</keyword>
<proteinExistence type="predicted"/>
<evidence type="ECO:0000313" key="3">
    <source>
        <dbReference type="Proteomes" id="UP001195624"/>
    </source>
</evidence>
<gene>
    <name evidence="2" type="ORF">J2125_000924</name>
</gene>
<reference evidence="3" key="2">
    <citation type="submission" date="2023-07" db="EMBL/GenBank/DDBJ databases">
        <title>Genome mining of underrepresented organisms for secondary metabolites.</title>
        <authorList>
            <person name="D'Agostino P.M."/>
        </authorList>
    </citation>
    <scope>NUCLEOTIDE SEQUENCE [LARGE SCALE GENOMIC DNA]</scope>
    <source>
        <strain evidence="3">WS4403</strain>
    </source>
</reference>
<reference evidence="2 3" key="1">
    <citation type="submission" date="2021-03" db="EMBL/GenBank/DDBJ databases">
        <authorList>
            <person name="D'Agostino P."/>
            <person name="Huntemann M."/>
            <person name="Clum A."/>
            <person name="Spunde A."/>
            <person name="Palaniappan K."/>
            <person name="Ritter S."/>
            <person name="Mikhailova N."/>
            <person name="Chen I.-M."/>
            <person name="Stamatis D."/>
            <person name="Reddy T."/>
            <person name="O'Malley R."/>
            <person name="Daum C."/>
            <person name="Shapiro N."/>
            <person name="Ivanova N."/>
            <person name="Kyrpides N."/>
            <person name="Woyke T."/>
        </authorList>
    </citation>
    <scope>NUCLEOTIDE SEQUENCE [LARGE SCALE GENOMIC DNA]</scope>
    <source>
        <strain evidence="2 3">WS4403</strain>
    </source>
</reference>
<evidence type="ECO:0000256" key="1">
    <source>
        <dbReference type="SAM" id="Phobius"/>
    </source>
</evidence>
<keyword evidence="1" id="KW-1133">Transmembrane helix</keyword>
<feature type="transmembrane region" description="Helical" evidence="1">
    <location>
        <begin position="12"/>
        <end position="30"/>
    </location>
</feature>
<dbReference type="EMBL" id="JAGGMQ010000001">
    <property type="protein sequence ID" value="MBP2167732.1"/>
    <property type="molecule type" value="Genomic_DNA"/>
</dbReference>
<dbReference type="Proteomes" id="UP001195624">
    <property type="component" value="Unassembled WGS sequence"/>
</dbReference>
<organism evidence="2 3">
    <name type="scientific">Winslowiella toletana</name>
    <dbReference type="NCBI Taxonomy" id="92490"/>
    <lineage>
        <taxon>Bacteria</taxon>
        <taxon>Pseudomonadati</taxon>
        <taxon>Pseudomonadota</taxon>
        <taxon>Gammaproteobacteria</taxon>
        <taxon>Enterobacterales</taxon>
        <taxon>Erwiniaceae</taxon>
        <taxon>Winslowiella</taxon>
    </lineage>
</organism>
<evidence type="ECO:0000313" key="2">
    <source>
        <dbReference type="EMBL" id="MBP2167732.1"/>
    </source>
</evidence>
<feature type="transmembrane region" description="Helical" evidence="1">
    <location>
        <begin position="36"/>
        <end position="54"/>
    </location>
</feature>
<name>A0ABS4P510_9GAMM</name>
<keyword evidence="1" id="KW-0472">Membrane</keyword>
<accession>A0ABS4P510</accession>
<dbReference type="RefSeq" id="WP_241764040.1">
    <property type="nucleotide sequence ID" value="NZ_JAGGMQ010000001.1"/>
</dbReference>